<gene>
    <name evidence="2" type="ORF">H2200_003520</name>
</gene>
<proteinExistence type="predicted"/>
<name>A0AA39CMT7_9EURO</name>
<sequence>MATSSTHAGGGSWRRRLGEFTQRRPYSEATKKKLTRVWNRFNDGWDGEITALLFSLACSIAIVVVLLVYDNRPTPKLSKGITLNAIVSVLATASKAALLFTTSSCLGQLKWIWFKGEKARSLSHAQTFDDASRGPLGALELFGSAPRKSVASLGAMLTLLALAYDPFVQQVINIAPEVRYSVSSKVVTEQATKFVAKPSEQRSVQALNAGIYTDRFDRTPICSTGNCTFPRFSSVGWCSTCSQPTDWRFVDGCSLIFKDTDFNDKGGPAPIDLERTCRLTSGSGHFQDITLEAGGGAAPQVEVDYQLMIPTFQITTEFIADPNSQDLRFPWGGRVPMGEWAFTQFKIDDWSLTVDYVDLCTLDLCLRDYDVAIDGSTLHVVTSNDRFGRRYFRSKEFTELTWEQVGNESVDADLLICWEPDGAPKNDSWTLELLEDYSLYASASDFALCMDYISPHWFWTMPIGYAIDTQRATAMGLGGGPGTPGDNRTVHFNNTNMTLYSIRAESPGNGYYPSSYNGSLKFSGTVLLEFNMSGDDNVMSSYSTIQNLGFETVMSNIAAALTAMGIKDPSANDVTGSLGTVETVVHVRWEWLALPAFLVIGATLFLVLTIIVSSRSTTPIWKSSVNALLYHGLEEDLDPHPDLLTVSSMAGMAASASVSLTATKTSPRLVLKNPSSPTCDTVGIVSLENTKGMAKQAVPRATTL</sequence>
<keyword evidence="1" id="KW-0812">Transmembrane</keyword>
<dbReference type="PANTHER" id="PTHR35394">
    <property type="entry name" value="DUF3176 DOMAIN-CONTAINING PROTEIN"/>
    <property type="match status" value="1"/>
</dbReference>
<evidence type="ECO:0000256" key="1">
    <source>
        <dbReference type="SAM" id="Phobius"/>
    </source>
</evidence>
<dbReference type="PANTHER" id="PTHR35394:SF5">
    <property type="entry name" value="DUF3176 DOMAIN-CONTAINING PROTEIN"/>
    <property type="match status" value="1"/>
</dbReference>
<dbReference type="Proteomes" id="UP001172673">
    <property type="component" value="Unassembled WGS sequence"/>
</dbReference>
<reference evidence="2" key="1">
    <citation type="submission" date="2022-10" db="EMBL/GenBank/DDBJ databases">
        <title>Culturing micro-colonial fungi from biological soil crusts in the Mojave desert and describing Neophaeococcomyces mojavensis, and introducing the new genera and species Taxawa tesnikishii.</title>
        <authorList>
            <person name="Kurbessoian T."/>
            <person name="Stajich J.E."/>
        </authorList>
    </citation>
    <scope>NUCLEOTIDE SEQUENCE</scope>
    <source>
        <strain evidence="2">TK_41</strain>
    </source>
</reference>
<accession>A0AA39CMT7</accession>
<protein>
    <submittedName>
        <fullName evidence="2">Uncharacterized protein</fullName>
    </submittedName>
</protein>
<keyword evidence="1" id="KW-0472">Membrane</keyword>
<feature type="transmembrane region" description="Helical" evidence="1">
    <location>
        <begin position="591"/>
        <end position="612"/>
    </location>
</feature>
<dbReference type="InterPro" id="IPR021514">
    <property type="entry name" value="DUF3176"/>
</dbReference>
<dbReference type="EMBL" id="JAPDRK010000004">
    <property type="protein sequence ID" value="KAJ9613578.1"/>
    <property type="molecule type" value="Genomic_DNA"/>
</dbReference>
<dbReference type="AlphaFoldDB" id="A0AA39CMT7"/>
<dbReference type="Pfam" id="PF11374">
    <property type="entry name" value="DUF3176"/>
    <property type="match status" value="1"/>
</dbReference>
<comment type="caution">
    <text evidence="2">The sequence shown here is derived from an EMBL/GenBank/DDBJ whole genome shotgun (WGS) entry which is preliminary data.</text>
</comment>
<feature type="transmembrane region" description="Helical" evidence="1">
    <location>
        <begin position="49"/>
        <end position="69"/>
    </location>
</feature>
<keyword evidence="1" id="KW-1133">Transmembrane helix</keyword>
<keyword evidence="3" id="KW-1185">Reference proteome</keyword>
<organism evidence="2 3">
    <name type="scientific">Cladophialophora chaetospira</name>
    <dbReference type="NCBI Taxonomy" id="386627"/>
    <lineage>
        <taxon>Eukaryota</taxon>
        <taxon>Fungi</taxon>
        <taxon>Dikarya</taxon>
        <taxon>Ascomycota</taxon>
        <taxon>Pezizomycotina</taxon>
        <taxon>Eurotiomycetes</taxon>
        <taxon>Chaetothyriomycetidae</taxon>
        <taxon>Chaetothyriales</taxon>
        <taxon>Herpotrichiellaceae</taxon>
        <taxon>Cladophialophora</taxon>
    </lineage>
</organism>
<evidence type="ECO:0000313" key="2">
    <source>
        <dbReference type="EMBL" id="KAJ9613578.1"/>
    </source>
</evidence>
<evidence type="ECO:0000313" key="3">
    <source>
        <dbReference type="Proteomes" id="UP001172673"/>
    </source>
</evidence>
<feature type="transmembrane region" description="Helical" evidence="1">
    <location>
        <begin position="81"/>
        <end position="100"/>
    </location>
</feature>